<gene>
    <name evidence="2" type="ORF">SAMN04488094_101432</name>
</gene>
<dbReference type="Proteomes" id="UP000198728">
    <property type="component" value="Unassembled WGS sequence"/>
</dbReference>
<name>A0A1I1DR10_9RHOB</name>
<dbReference type="PIRSF" id="PIRSF009264">
    <property type="entry name" value="TagBP_ald_AgaZ"/>
    <property type="match status" value="1"/>
</dbReference>
<dbReference type="Pfam" id="PF08013">
    <property type="entry name" value="GatZ_KbaZ-like"/>
    <property type="match status" value="1"/>
</dbReference>
<dbReference type="GO" id="GO:0009401">
    <property type="term" value="P:phosphoenolpyruvate-dependent sugar phosphotransferase system"/>
    <property type="evidence" value="ECO:0007669"/>
    <property type="project" value="TreeGrafter"/>
</dbReference>
<dbReference type="SUPFAM" id="SSF51569">
    <property type="entry name" value="Aldolase"/>
    <property type="match status" value="1"/>
</dbReference>
<organism evidence="2 3">
    <name type="scientific">Tropicimonas isoalkanivorans</name>
    <dbReference type="NCBI Taxonomy" id="441112"/>
    <lineage>
        <taxon>Bacteria</taxon>
        <taxon>Pseudomonadati</taxon>
        <taxon>Pseudomonadota</taxon>
        <taxon>Alphaproteobacteria</taxon>
        <taxon>Rhodobacterales</taxon>
        <taxon>Roseobacteraceae</taxon>
        <taxon>Tropicimonas</taxon>
    </lineage>
</organism>
<evidence type="ECO:0000313" key="2">
    <source>
        <dbReference type="EMBL" id="SFB77415.1"/>
    </source>
</evidence>
<dbReference type="GO" id="GO:0005975">
    <property type="term" value="P:carbohydrate metabolic process"/>
    <property type="evidence" value="ECO:0007669"/>
    <property type="project" value="InterPro"/>
</dbReference>
<dbReference type="EMBL" id="FOLG01000001">
    <property type="protein sequence ID" value="SFB77415.1"/>
    <property type="molecule type" value="Genomic_DNA"/>
</dbReference>
<dbReference type="Gene3D" id="1.10.400.20">
    <property type="entry name" value="putative tagatose 6-phosphate kinase domain like"/>
    <property type="match status" value="1"/>
</dbReference>
<dbReference type="InterPro" id="IPR012062">
    <property type="entry name" value="GatZ/KbaZ-like"/>
</dbReference>
<dbReference type="RefSeq" id="WP_093358988.1">
    <property type="nucleotide sequence ID" value="NZ_FOLG01000001.1"/>
</dbReference>
<dbReference type="OrthoDB" id="1672942at2"/>
<evidence type="ECO:0000256" key="1">
    <source>
        <dbReference type="ARBA" id="ARBA00005007"/>
    </source>
</evidence>
<sequence length="416" mass="45518">MTSLELYRDILEGNRAGKGGAVASICSAHPLVLRALFRSALSRDSVALVESTSNQVDQYGGYTGMTPADFAKLVFDIADDEGFPRDRVLLGGDHLGPNTWRAEGSGPAMEKTLKLVEAYVQAGYRKIHLDASFVCADDTAPLTDEIVSERAAQMCKVAEASCGDVPPVYIIGTEVPTPGGVVKDEEMHVTSPEDVKKTLAAFEAAFKRHGLEAAWERVTGLVVQPGVEFGDGLVEDYAGAPDLSKTILDYPGMVFEAHSTDYQTPENLSRLVADHFGILKVGPWLTYALREALMALELVERESMPEEPSEFRAALTRTMKDDPKHWKSYYTGTADEIAFKLIYSYSDRARYYLPQPAIRAAVETLFANLSGGVPEGLLSQFLPAQYRAYRAGKISAEPRDLAIARISDVIDFYLDA</sequence>
<dbReference type="Gene3D" id="3.20.20.70">
    <property type="entry name" value="Aldolase class I"/>
    <property type="match status" value="1"/>
</dbReference>
<comment type="pathway">
    <text evidence="1">Carbohydrate metabolism.</text>
</comment>
<dbReference type="STRING" id="441112.SAMN04488094_101432"/>
<dbReference type="PANTHER" id="PTHR32502">
    <property type="entry name" value="N-ACETYLGALACTOSAMINE PERMEASE II COMPONENT-RELATED"/>
    <property type="match status" value="1"/>
</dbReference>
<dbReference type="AlphaFoldDB" id="A0A1I1DR10"/>
<dbReference type="PANTHER" id="PTHR32502:SF2">
    <property type="entry name" value="D-TAGATOSE-1,6-BISPHOSPHATE ALDOLASE SUBUNIT KBAZ"/>
    <property type="match status" value="1"/>
</dbReference>
<dbReference type="GO" id="GO:0005886">
    <property type="term" value="C:plasma membrane"/>
    <property type="evidence" value="ECO:0007669"/>
    <property type="project" value="TreeGrafter"/>
</dbReference>
<reference evidence="2 3" key="1">
    <citation type="submission" date="2016-10" db="EMBL/GenBank/DDBJ databases">
        <authorList>
            <person name="de Groot N.N."/>
        </authorList>
    </citation>
    <scope>NUCLEOTIDE SEQUENCE [LARGE SCALE GENOMIC DNA]</scope>
    <source>
        <strain evidence="2 3">DSM 19548</strain>
    </source>
</reference>
<keyword evidence="3" id="KW-1185">Reference proteome</keyword>
<protein>
    <submittedName>
        <fullName evidence="2">Tagatose-bisphosphate aldolase noncatalytic subunit</fullName>
    </submittedName>
</protein>
<accession>A0A1I1DR10</accession>
<proteinExistence type="predicted"/>
<evidence type="ECO:0000313" key="3">
    <source>
        <dbReference type="Proteomes" id="UP000198728"/>
    </source>
</evidence>
<dbReference type="InterPro" id="IPR050303">
    <property type="entry name" value="GatZ_KbaZ_carbometab"/>
</dbReference>
<dbReference type="InterPro" id="IPR013785">
    <property type="entry name" value="Aldolase_TIM"/>
</dbReference>